<accession>A0ABU5GUU0</accession>
<comment type="caution">
    <text evidence="2">The sequence shown here is derived from an EMBL/GenBank/DDBJ whole genome shotgun (WGS) entry which is preliminary data.</text>
</comment>
<sequence length="59" mass="6695">MRQPAGDQVREDGPLPGLLQLPRLQEHQGLQARRRGQDRHRGGGDHGREVRELRQAHGD</sequence>
<keyword evidence="3" id="KW-1185">Reference proteome</keyword>
<feature type="compositionally biased region" description="Low complexity" evidence="1">
    <location>
        <begin position="14"/>
        <end position="23"/>
    </location>
</feature>
<evidence type="ECO:0000313" key="2">
    <source>
        <dbReference type="EMBL" id="MDY7224791.1"/>
    </source>
</evidence>
<dbReference type="Proteomes" id="UP001291309">
    <property type="component" value="Unassembled WGS sequence"/>
</dbReference>
<name>A0ABU5GUU0_9BACT</name>
<organism evidence="2 3">
    <name type="scientific">Hyalangium rubrum</name>
    <dbReference type="NCBI Taxonomy" id="3103134"/>
    <lineage>
        <taxon>Bacteria</taxon>
        <taxon>Pseudomonadati</taxon>
        <taxon>Myxococcota</taxon>
        <taxon>Myxococcia</taxon>
        <taxon>Myxococcales</taxon>
        <taxon>Cystobacterineae</taxon>
        <taxon>Archangiaceae</taxon>
        <taxon>Hyalangium</taxon>
    </lineage>
</organism>
<protein>
    <submittedName>
        <fullName evidence="2">Uncharacterized protein</fullName>
    </submittedName>
</protein>
<evidence type="ECO:0000256" key="1">
    <source>
        <dbReference type="SAM" id="MobiDB-lite"/>
    </source>
</evidence>
<dbReference type="EMBL" id="JAXIVS010000001">
    <property type="protein sequence ID" value="MDY7224791.1"/>
    <property type="molecule type" value="Genomic_DNA"/>
</dbReference>
<evidence type="ECO:0000313" key="3">
    <source>
        <dbReference type="Proteomes" id="UP001291309"/>
    </source>
</evidence>
<proteinExistence type="predicted"/>
<feature type="region of interest" description="Disordered" evidence="1">
    <location>
        <begin position="1"/>
        <end position="59"/>
    </location>
</feature>
<gene>
    <name evidence="2" type="ORF">SYV04_00285</name>
</gene>
<feature type="compositionally biased region" description="Basic and acidic residues" evidence="1">
    <location>
        <begin position="39"/>
        <end position="59"/>
    </location>
</feature>
<reference evidence="2 3" key="1">
    <citation type="submission" date="2023-12" db="EMBL/GenBank/DDBJ databases">
        <title>the genome sequence of Hyalangium sp. s54d21.</title>
        <authorList>
            <person name="Zhang X."/>
        </authorList>
    </citation>
    <scope>NUCLEOTIDE SEQUENCE [LARGE SCALE GENOMIC DNA]</scope>
    <source>
        <strain evidence="3">s54d21</strain>
    </source>
</reference>